<evidence type="ECO:0000313" key="2">
    <source>
        <dbReference type="Proteomes" id="UP000000503"/>
    </source>
</evidence>
<dbReference type="OrthoDB" id="360242at2"/>
<evidence type="ECO:0000313" key="1">
    <source>
        <dbReference type="EMBL" id="AEJ19048.1"/>
    </source>
</evidence>
<dbReference type="EMBL" id="CP002868">
    <property type="protein sequence ID" value="AEJ19048.1"/>
    <property type="molecule type" value="Genomic_DNA"/>
</dbReference>
<dbReference type="eggNOG" id="ENOG50348NC">
    <property type="taxonomic scope" value="Bacteria"/>
</dbReference>
<reference evidence="2" key="1">
    <citation type="journal article" date="2013" name="Stand. Genomic Sci.">
        <title>Genome sequence of the thermophilic fresh-water bacterium Spirochaeta caldaria type strain (H1(T)), reclassification of Spirochaeta caldaria, Spirochaeta stenostrepta, and Spirochaeta zuelzerae in the genus Treponema as Treponema caldaria comb. nov., Treponema stenostrepta comb. nov., and Treponema zuelzerae comb. nov., and emendation of the genus Treponema.</title>
        <authorList>
            <person name="Abt B."/>
            <person name="Goker M."/>
            <person name="Scheuner C."/>
            <person name="Han C."/>
            <person name="Lu M."/>
            <person name="Misra M."/>
            <person name="Lapidus A."/>
            <person name="Nolan M."/>
            <person name="Lucas S."/>
            <person name="Hammon N."/>
            <person name="Deshpande S."/>
            <person name="Cheng J.F."/>
            <person name="Tapia R."/>
            <person name="Goodwin L.A."/>
            <person name="Pitluck S."/>
            <person name="Liolios K."/>
            <person name="Pagani I."/>
            <person name="Ivanova N."/>
            <person name="Mavromatis K."/>
            <person name="Mikhailova N."/>
            <person name="Huntemann M."/>
            <person name="Pati A."/>
            <person name="Chen A."/>
            <person name="Palaniappan K."/>
            <person name="Land M."/>
            <person name="Hauser L."/>
            <person name="Jeffries C.D."/>
            <person name="Rohde M."/>
            <person name="Spring S."/>
            <person name="Gronow S."/>
            <person name="Detter J.C."/>
            <person name="Bristow J."/>
            <person name="Eisen J.A."/>
            <person name="Markowitz V."/>
            <person name="Hugenholtz P."/>
            <person name="Kyrpides N.C."/>
            <person name="Woyke T."/>
            <person name="Klenk H.P."/>
        </authorList>
    </citation>
    <scope>NUCLEOTIDE SEQUENCE</scope>
    <source>
        <strain evidence="2">ATCC 51460 / DSM 7334 / H1</strain>
    </source>
</reference>
<gene>
    <name evidence="1" type="ordered locus">Spica_0894</name>
</gene>
<dbReference type="KEGG" id="scd:Spica_0894"/>
<dbReference type="HOGENOM" id="CLU_921150_0_0_12"/>
<dbReference type="RefSeq" id="WP_013968359.1">
    <property type="nucleotide sequence ID" value="NC_015732.1"/>
</dbReference>
<name>F8F1J5_GRAC1</name>
<accession>F8F1J5</accession>
<proteinExistence type="predicted"/>
<sequence length="260" mass="27962">MNKVTFYLVSFVLVIGLIPTISAQSLKGMSLNGSTGLISIPNGRIGWEKSADIGVDLGYHGIFEDSEIAHIGAASVSLFKRVELSFAYDNQIGDDNGDTLIGGKIQLPTSGTAVAVGTNFQMLQQGGSSSNATQIYLAATYPSTFFNMPAETTVVVGKTFIKDSNDSNIDFGMGFDLLLFPKVFQNYIHWITDFSNFSYSVQAVGSNAYQRGSLNTGIRIDLAASPSLRKYKFVIDAMLTDALDTNRAFTLGFAAGIPIQ</sequence>
<dbReference type="Proteomes" id="UP000000503">
    <property type="component" value="Chromosome"/>
</dbReference>
<organism evidence="1 2">
    <name type="scientific">Gracilinema caldarium (strain ATCC 51460 / DSM 7334 / H1)</name>
    <name type="common">Treponema caldarium</name>
    <dbReference type="NCBI Taxonomy" id="744872"/>
    <lineage>
        <taxon>Bacteria</taxon>
        <taxon>Pseudomonadati</taxon>
        <taxon>Spirochaetota</taxon>
        <taxon>Spirochaetia</taxon>
        <taxon>Spirochaetales</taxon>
        <taxon>Breznakiellaceae</taxon>
        <taxon>Gracilinema</taxon>
    </lineage>
</organism>
<keyword evidence="2" id="KW-1185">Reference proteome</keyword>
<dbReference type="AlphaFoldDB" id="F8F1J5"/>
<protein>
    <submittedName>
        <fullName evidence="1">Uncharacterized protein</fullName>
    </submittedName>
</protein>